<dbReference type="PANTHER" id="PTHR43355:SF2">
    <property type="entry name" value="FLAVIN REDUCTASE (NADPH)"/>
    <property type="match status" value="1"/>
</dbReference>
<dbReference type="InterPro" id="IPR051606">
    <property type="entry name" value="Polyketide_Oxido-like"/>
</dbReference>
<evidence type="ECO:0000259" key="1">
    <source>
        <dbReference type="Pfam" id="PF13460"/>
    </source>
</evidence>
<organism evidence="2 3">
    <name type="scientific">Microbacterium paludicola</name>
    <dbReference type="NCBI Taxonomy" id="300019"/>
    <lineage>
        <taxon>Bacteria</taxon>
        <taxon>Bacillati</taxon>
        <taxon>Actinomycetota</taxon>
        <taxon>Actinomycetes</taxon>
        <taxon>Micrococcales</taxon>
        <taxon>Microbacteriaceae</taxon>
        <taxon>Microbacterium</taxon>
    </lineage>
</organism>
<evidence type="ECO:0000313" key="2">
    <source>
        <dbReference type="EMBL" id="TFU33277.1"/>
    </source>
</evidence>
<feature type="domain" description="NAD(P)-binding" evidence="1">
    <location>
        <begin position="8"/>
        <end position="199"/>
    </location>
</feature>
<dbReference type="Proteomes" id="UP000298358">
    <property type="component" value="Unassembled WGS sequence"/>
</dbReference>
<dbReference type="Gene3D" id="3.40.50.720">
    <property type="entry name" value="NAD(P)-binding Rossmann-like Domain"/>
    <property type="match status" value="1"/>
</dbReference>
<protein>
    <submittedName>
        <fullName evidence="2">NAD-dependent epimerase/dehydratase family protein</fullName>
    </submittedName>
</protein>
<dbReference type="Pfam" id="PF13460">
    <property type="entry name" value="NAD_binding_10"/>
    <property type="match status" value="1"/>
</dbReference>
<proteinExistence type="predicted"/>
<reference evidence="2 3" key="1">
    <citation type="submission" date="2019-03" db="EMBL/GenBank/DDBJ databases">
        <title>Diversity of the mouse oral microbiome.</title>
        <authorList>
            <person name="Joseph S."/>
            <person name="Aduse-Opoku J."/>
            <person name="Curtis M."/>
            <person name="Wade W."/>
            <person name="Hashim A."/>
        </authorList>
    </citation>
    <scope>NUCLEOTIDE SEQUENCE [LARGE SCALE GENOMIC DNA]</scope>
    <source>
        <strain evidence="2 3">P1012</strain>
    </source>
</reference>
<evidence type="ECO:0000313" key="3">
    <source>
        <dbReference type="Proteomes" id="UP000298358"/>
    </source>
</evidence>
<dbReference type="OrthoDB" id="3191258at2"/>
<dbReference type="SUPFAM" id="SSF51735">
    <property type="entry name" value="NAD(P)-binding Rossmann-fold domains"/>
    <property type="match status" value="1"/>
</dbReference>
<dbReference type="PANTHER" id="PTHR43355">
    <property type="entry name" value="FLAVIN REDUCTASE (NADPH)"/>
    <property type="match status" value="1"/>
</dbReference>
<dbReference type="GO" id="GO:0016646">
    <property type="term" value="F:oxidoreductase activity, acting on the CH-NH group of donors, NAD or NADP as acceptor"/>
    <property type="evidence" value="ECO:0007669"/>
    <property type="project" value="TreeGrafter"/>
</dbReference>
<keyword evidence="3" id="KW-1185">Reference proteome</keyword>
<dbReference type="InterPro" id="IPR036291">
    <property type="entry name" value="NAD(P)-bd_dom_sf"/>
</dbReference>
<dbReference type="AlphaFoldDB" id="A0A4Y9FY97"/>
<accession>A0A4Y9FY97</accession>
<name>A0A4Y9FY97_9MICO</name>
<dbReference type="InterPro" id="IPR016040">
    <property type="entry name" value="NAD(P)-bd_dom"/>
</dbReference>
<gene>
    <name evidence="2" type="ORF">E4U02_06730</name>
</gene>
<comment type="caution">
    <text evidence="2">The sequence shown here is derived from an EMBL/GenBank/DDBJ whole genome shotgun (WGS) entry which is preliminary data.</text>
</comment>
<sequence>MMRVAVLGGTGYAGAHVVREVADRGHEVIAVARRLPDDPLDGVTYTAGDVTDEVTLAEIVRSADVVVSALAARADMAGRVAETIRMLAELAAASGTRVAVIAGAGGLRLEAGGPRLIDTPAYPDSGRPMGLEMIDVYEHLRTADEALDWFVICPAQRFTRSNPGVRTGRYRVGGDVLLFDEHGVSDISGADLAVAILDEIERPQHRRERFGVAY</sequence>
<dbReference type="EMBL" id="SPQB01000011">
    <property type="protein sequence ID" value="TFU33277.1"/>
    <property type="molecule type" value="Genomic_DNA"/>
</dbReference>